<comment type="caution">
    <text evidence="3">The sequence shown here is derived from an EMBL/GenBank/DDBJ whole genome shotgun (WGS) entry which is preliminary data.</text>
</comment>
<dbReference type="EMBL" id="JAHWXQ010000003">
    <property type="protein sequence ID" value="MBW3365982.1"/>
    <property type="molecule type" value="Genomic_DNA"/>
</dbReference>
<organism evidence="3 4">
    <name type="scientific">Pontibacter populi</name>
    <dbReference type="NCBI Taxonomy" id="890055"/>
    <lineage>
        <taxon>Bacteria</taxon>
        <taxon>Pseudomonadati</taxon>
        <taxon>Bacteroidota</taxon>
        <taxon>Cytophagia</taxon>
        <taxon>Cytophagales</taxon>
        <taxon>Hymenobacteraceae</taxon>
        <taxon>Pontibacter</taxon>
    </lineage>
</organism>
<feature type="domain" description="Glycosyltransferase subfamily 4-like N-terminal" evidence="2">
    <location>
        <begin position="35"/>
        <end position="184"/>
    </location>
</feature>
<evidence type="ECO:0000259" key="1">
    <source>
        <dbReference type="Pfam" id="PF00534"/>
    </source>
</evidence>
<dbReference type="Proteomes" id="UP000774935">
    <property type="component" value="Unassembled WGS sequence"/>
</dbReference>
<gene>
    <name evidence="3" type="ORF">KYK27_13050</name>
</gene>
<reference evidence="3 4" key="1">
    <citation type="submission" date="2021-07" db="EMBL/GenBank/DDBJ databases">
        <authorList>
            <person name="Kim M.K."/>
        </authorList>
    </citation>
    <scope>NUCLEOTIDE SEQUENCE [LARGE SCALE GENOMIC DNA]</scope>
    <source>
        <strain evidence="3 4">HLY7-15</strain>
    </source>
</reference>
<evidence type="ECO:0000313" key="4">
    <source>
        <dbReference type="Proteomes" id="UP000774935"/>
    </source>
</evidence>
<feature type="domain" description="Glycosyl transferase family 1" evidence="1">
    <location>
        <begin position="197"/>
        <end position="357"/>
    </location>
</feature>
<accession>A0ABS6XDA4</accession>
<dbReference type="CDD" id="cd03801">
    <property type="entry name" value="GT4_PimA-like"/>
    <property type="match status" value="1"/>
</dbReference>
<protein>
    <submittedName>
        <fullName evidence="3">Glycosyltransferase family 4 protein</fullName>
    </submittedName>
</protein>
<sequence>MMTVGVCGPVDLKLLHWDIPKNSLPLTNTFPLTSYFVNALLKRGHEVIVYTNSPDITEPQVLKSGKLTVCVSREKKQPGRRFFNFEVEDLKRMIKAHPAEVISAFWTYEYALAALGSGIPTIVNIHDVALKILLKQFDPFRLVRWMMNYRVIRKSDVLVANSDYTYKQLSAATRAKTIVIPNFYPDELETIKAPGGTKGNYIVASSNGFTKRKNIHLALEAFQKARKKFPDVALHLVGVDMQKDGPANQYALSKGLANGVRFVGPLPNLKVLEEVAGAKVLVCPSMEESFGMALLEAMVVGTAVIGGEKSGFVPTLLDNGKAGILCDIYSPDSMADAITKLLGDEELRLNMEQTAQQFVRNNFSEEIVLRQHLALMYKLLSKTEPTPEKELIKPELESKKIEIY</sequence>
<keyword evidence="4" id="KW-1185">Reference proteome</keyword>
<dbReference type="InterPro" id="IPR001296">
    <property type="entry name" value="Glyco_trans_1"/>
</dbReference>
<name>A0ABS6XDA4_9BACT</name>
<evidence type="ECO:0000313" key="3">
    <source>
        <dbReference type="EMBL" id="MBW3365982.1"/>
    </source>
</evidence>
<dbReference type="Gene3D" id="3.40.50.2000">
    <property type="entry name" value="Glycogen Phosphorylase B"/>
    <property type="match status" value="2"/>
</dbReference>
<dbReference type="PANTHER" id="PTHR12526">
    <property type="entry name" value="GLYCOSYLTRANSFERASE"/>
    <property type="match status" value="1"/>
</dbReference>
<dbReference type="InterPro" id="IPR028098">
    <property type="entry name" value="Glyco_trans_4-like_N"/>
</dbReference>
<evidence type="ECO:0000259" key="2">
    <source>
        <dbReference type="Pfam" id="PF13439"/>
    </source>
</evidence>
<dbReference type="Pfam" id="PF00534">
    <property type="entry name" value="Glycos_transf_1"/>
    <property type="match status" value="1"/>
</dbReference>
<dbReference type="Pfam" id="PF13439">
    <property type="entry name" value="Glyco_transf_4"/>
    <property type="match status" value="1"/>
</dbReference>
<dbReference type="RefSeq" id="WP_199110485.1">
    <property type="nucleotide sequence ID" value="NZ_JAHWXQ010000003.1"/>
</dbReference>
<proteinExistence type="predicted"/>
<dbReference type="SUPFAM" id="SSF53756">
    <property type="entry name" value="UDP-Glycosyltransferase/glycogen phosphorylase"/>
    <property type="match status" value="1"/>
</dbReference>